<reference evidence="2" key="1">
    <citation type="submission" date="2016-11" db="EMBL/GenBank/DDBJ databases">
        <authorList>
            <person name="Varghese N."/>
            <person name="Submissions S."/>
        </authorList>
    </citation>
    <scope>NUCLEOTIDE SEQUENCE [LARGE SCALE GENOMIC DNA]</scope>
    <source>
        <strain evidence="2">DSM 10124</strain>
    </source>
</reference>
<gene>
    <name evidence="1" type="ORF">SAMN02746091_00315</name>
</gene>
<dbReference type="PANTHER" id="PTHR43657:SF1">
    <property type="entry name" value="ALTERED INHERITANCE OF MITOCHONDRIA PROTEIN 24, MITOCHONDRIAL"/>
    <property type="match status" value="1"/>
</dbReference>
<dbReference type="AlphaFoldDB" id="A0A1M4T4Z7"/>
<sequence>MRYRVIGEGLPVVILNLDRGETIITESGGMSWMSDGIDMSTNMEGGLFKGIARAFGGESVFLTRYTSKRDNTEIAFSSSFPGKIVPLNLSPGQSIICQKHAFLCGESSINLDVIFNKRLGAGFFGGEGFILQKITGPGICFLEIDGEAVEYNLAPGEILKVDTGHVAAFEPSVSYDIVTVKGFKNVFFGGEGLFLTELRGPGKVILQSLPIQNLAREIIPYIPVKRND</sequence>
<evidence type="ECO:0000313" key="1">
    <source>
        <dbReference type="EMBL" id="SHE39484.1"/>
    </source>
</evidence>
<dbReference type="InterPro" id="IPR016031">
    <property type="entry name" value="Trp_RNA-bd_attenuator-like_dom"/>
</dbReference>
<dbReference type="Pfam" id="PF01987">
    <property type="entry name" value="AIM24"/>
    <property type="match status" value="1"/>
</dbReference>
<evidence type="ECO:0000313" key="2">
    <source>
        <dbReference type="Proteomes" id="UP000184423"/>
    </source>
</evidence>
<dbReference type="Proteomes" id="UP000184423">
    <property type="component" value="Unassembled WGS sequence"/>
</dbReference>
<dbReference type="EMBL" id="FQVG01000003">
    <property type="protein sequence ID" value="SHE39484.1"/>
    <property type="molecule type" value="Genomic_DNA"/>
</dbReference>
<organism evidence="1 2">
    <name type="scientific">Caloramator proteoclasticus DSM 10124</name>
    <dbReference type="NCBI Taxonomy" id="1121262"/>
    <lineage>
        <taxon>Bacteria</taxon>
        <taxon>Bacillati</taxon>
        <taxon>Bacillota</taxon>
        <taxon>Clostridia</taxon>
        <taxon>Eubacteriales</taxon>
        <taxon>Clostridiaceae</taxon>
        <taxon>Caloramator</taxon>
    </lineage>
</organism>
<dbReference type="Gene3D" id="3.60.160.10">
    <property type="entry name" value="Mitochondrial biogenesis AIM24"/>
    <property type="match status" value="1"/>
</dbReference>
<dbReference type="RefSeq" id="WP_073247717.1">
    <property type="nucleotide sequence ID" value="NZ_FQVG01000003.1"/>
</dbReference>
<dbReference type="InterPro" id="IPR036983">
    <property type="entry name" value="AIM24_sf"/>
</dbReference>
<proteinExistence type="predicted"/>
<dbReference type="NCBIfam" id="TIGR00266">
    <property type="entry name" value="TIGR00266 family protein"/>
    <property type="match status" value="1"/>
</dbReference>
<protein>
    <submittedName>
        <fullName evidence="1">TIGR00266 family protein</fullName>
    </submittedName>
</protein>
<dbReference type="PANTHER" id="PTHR43657">
    <property type="entry name" value="TRYPTOPHAN RNA-BINDING ATTENUATOR PROTEIN-LIKE PROTEIN"/>
    <property type="match status" value="1"/>
</dbReference>
<dbReference type="SUPFAM" id="SSF51219">
    <property type="entry name" value="TRAP-like"/>
    <property type="match status" value="1"/>
</dbReference>
<dbReference type="InterPro" id="IPR002838">
    <property type="entry name" value="AIM24"/>
</dbReference>
<name>A0A1M4T4Z7_9CLOT</name>
<accession>A0A1M4T4Z7</accession>
<keyword evidence="2" id="KW-1185">Reference proteome</keyword>